<keyword evidence="5" id="KW-0804">Transcription</keyword>
<keyword evidence="4 7" id="KW-0238">DNA-binding</keyword>
<sequence>MRNEASVYSKIKNILNGVNLLIVEDDESLRESIKISVENYVSEVYVCANAKEALEVFKAKGVNLVLSDINMPYMNGLEMAARIRGLDKDVPIIFLTAYGSDENVLSAIELGSFGVLKKPFEKRELIMEMSFAANKFKNDFAQVDLKNGFKFNAFSRQLTKDGEPVALTKKEQNLLHLFLKNQGRVVSFEMIEACVWQEGSCTADAIRSFVYKLRKKLYPELIQNAQGSGYALILDGQGGRTVSKICYI</sequence>
<evidence type="ECO:0000259" key="9">
    <source>
        <dbReference type="PROSITE" id="PS51755"/>
    </source>
</evidence>
<dbReference type="Gene3D" id="1.10.10.10">
    <property type="entry name" value="Winged helix-like DNA-binding domain superfamily/Winged helix DNA-binding domain"/>
    <property type="match status" value="1"/>
</dbReference>
<evidence type="ECO:0000256" key="2">
    <source>
        <dbReference type="ARBA" id="ARBA00023012"/>
    </source>
</evidence>
<accession>M3GVH2</accession>
<evidence type="ECO:0000256" key="1">
    <source>
        <dbReference type="ARBA" id="ARBA00022553"/>
    </source>
</evidence>
<dbReference type="InterPro" id="IPR001789">
    <property type="entry name" value="Sig_transdc_resp-reg_receiver"/>
</dbReference>
<evidence type="ECO:0000259" key="8">
    <source>
        <dbReference type="PROSITE" id="PS50110"/>
    </source>
</evidence>
<protein>
    <submittedName>
        <fullName evidence="10">Two component transcriptional regulator</fullName>
    </submittedName>
</protein>
<dbReference type="AlphaFoldDB" id="M3GVH2"/>
<dbReference type="CDD" id="cd00383">
    <property type="entry name" value="trans_reg_C"/>
    <property type="match status" value="1"/>
</dbReference>
<dbReference type="EMBL" id="AOTD01000273">
    <property type="protein sequence ID" value="EMG29455.1"/>
    <property type="molecule type" value="Genomic_DNA"/>
</dbReference>
<evidence type="ECO:0000256" key="5">
    <source>
        <dbReference type="ARBA" id="ARBA00023163"/>
    </source>
</evidence>
<dbReference type="Gene3D" id="3.40.50.2300">
    <property type="match status" value="1"/>
</dbReference>
<dbReference type="InterPro" id="IPR039420">
    <property type="entry name" value="WalR-like"/>
</dbReference>
<evidence type="ECO:0000313" key="10">
    <source>
        <dbReference type="EMBL" id="EMG29455.1"/>
    </source>
</evidence>
<dbReference type="PANTHER" id="PTHR48111">
    <property type="entry name" value="REGULATOR OF RPOS"/>
    <property type="match status" value="1"/>
</dbReference>
<dbReference type="RefSeq" id="WP_002953951.1">
    <property type="nucleotide sequence ID" value="NZ_AOTD01000273.1"/>
</dbReference>
<dbReference type="PATRIC" id="fig|1073353.3.peg.2507"/>
<evidence type="ECO:0000256" key="4">
    <source>
        <dbReference type="ARBA" id="ARBA00023125"/>
    </source>
</evidence>
<dbReference type="SMART" id="SM00448">
    <property type="entry name" value="REC"/>
    <property type="match status" value="1"/>
</dbReference>
<dbReference type="InterPro" id="IPR011006">
    <property type="entry name" value="CheY-like_superfamily"/>
</dbReference>
<dbReference type="CDD" id="cd00156">
    <property type="entry name" value="REC"/>
    <property type="match status" value="1"/>
</dbReference>
<feature type="DNA-binding region" description="OmpR/PhoB-type" evidence="7">
    <location>
        <begin position="140"/>
        <end position="234"/>
    </location>
</feature>
<evidence type="ECO:0000313" key="11">
    <source>
        <dbReference type="Proteomes" id="UP000011782"/>
    </source>
</evidence>
<dbReference type="GO" id="GO:0006355">
    <property type="term" value="P:regulation of DNA-templated transcription"/>
    <property type="evidence" value="ECO:0007669"/>
    <property type="project" value="InterPro"/>
</dbReference>
<dbReference type="SUPFAM" id="SSF52172">
    <property type="entry name" value="CheY-like"/>
    <property type="match status" value="1"/>
</dbReference>
<keyword evidence="1 6" id="KW-0597">Phosphoprotein</keyword>
<evidence type="ECO:0000256" key="3">
    <source>
        <dbReference type="ARBA" id="ARBA00023015"/>
    </source>
</evidence>
<evidence type="ECO:0000256" key="7">
    <source>
        <dbReference type="PROSITE-ProRule" id="PRU01091"/>
    </source>
</evidence>
<dbReference type="GO" id="GO:0000976">
    <property type="term" value="F:transcription cis-regulatory region binding"/>
    <property type="evidence" value="ECO:0007669"/>
    <property type="project" value="TreeGrafter"/>
</dbReference>
<dbReference type="Proteomes" id="UP000011782">
    <property type="component" value="Unassembled WGS sequence"/>
</dbReference>
<keyword evidence="2" id="KW-0902">Two-component regulatory system</keyword>
<dbReference type="GO" id="GO:0005829">
    <property type="term" value="C:cytosol"/>
    <property type="evidence" value="ECO:0007669"/>
    <property type="project" value="TreeGrafter"/>
</dbReference>
<dbReference type="STRING" id="1073353.H740_11724"/>
<keyword evidence="3" id="KW-0805">Transcription regulation</keyword>
<dbReference type="Pfam" id="PF00486">
    <property type="entry name" value="Trans_reg_C"/>
    <property type="match status" value="1"/>
</dbReference>
<gene>
    <name evidence="10" type="ORF">H740_11724</name>
</gene>
<dbReference type="PROSITE" id="PS50110">
    <property type="entry name" value="RESPONSE_REGULATORY"/>
    <property type="match status" value="1"/>
</dbReference>
<feature type="domain" description="OmpR/PhoB-type" evidence="9">
    <location>
        <begin position="140"/>
        <end position="234"/>
    </location>
</feature>
<dbReference type="SMART" id="SM00862">
    <property type="entry name" value="Trans_reg_C"/>
    <property type="match status" value="1"/>
</dbReference>
<dbReference type="InterPro" id="IPR036388">
    <property type="entry name" value="WH-like_DNA-bd_sf"/>
</dbReference>
<dbReference type="PANTHER" id="PTHR48111:SF1">
    <property type="entry name" value="TWO-COMPONENT RESPONSE REGULATOR ORR33"/>
    <property type="match status" value="1"/>
</dbReference>
<dbReference type="GO" id="GO:0032993">
    <property type="term" value="C:protein-DNA complex"/>
    <property type="evidence" value="ECO:0007669"/>
    <property type="project" value="TreeGrafter"/>
</dbReference>
<dbReference type="GO" id="GO:0000156">
    <property type="term" value="F:phosphorelay response regulator activity"/>
    <property type="evidence" value="ECO:0007669"/>
    <property type="project" value="TreeGrafter"/>
</dbReference>
<dbReference type="Pfam" id="PF00072">
    <property type="entry name" value="Response_reg"/>
    <property type="match status" value="1"/>
</dbReference>
<feature type="domain" description="Response regulatory" evidence="8">
    <location>
        <begin position="19"/>
        <end position="133"/>
    </location>
</feature>
<feature type="modified residue" description="4-aspartylphosphate" evidence="6">
    <location>
        <position position="68"/>
    </location>
</feature>
<evidence type="ECO:0000256" key="6">
    <source>
        <dbReference type="PROSITE-ProRule" id="PRU00169"/>
    </source>
</evidence>
<name>M3GVH2_9BACT</name>
<comment type="caution">
    <text evidence="10">The sequence shown here is derived from an EMBL/GenBank/DDBJ whole genome shotgun (WGS) entry which is preliminary data.</text>
</comment>
<reference evidence="10 11" key="1">
    <citation type="submission" date="2013-02" db="EMBL/GenBank/DDBJ databases">
        <title>Co-occurrence of anaerobic bacteria in colorectal carcinomas.</title>
        <authorList>
            <person name="Holt R.A."/>
            <person name="Warren R.L."/>
            <person name="Allen-Vercoe E."/>
            <person name="Pleasance S."/>
            <person name="Freeman D.J."/>
            <person name="Watson P."/>
            <person name="Moore R."/>
            <person name="Cochrane K."/>
        </authorList>
    </citation>
    <scope>NUCLEOTIDE SEQUENCE [LARGE SCALE GENOMIC DNA]</scope>
    <source>
        <strain evidence="10 11">CC57C</strain>
    </source>
</reference>
<dbReference type="InterPro" id="IPR001867">
    <property type="entry name" value="OmpR/PhoB-type_DNA-bd"/>
</dbReference>
<organism evidence="10 11">
    <name type="scientific">Campylobacter showae CC57C</name>
    <dbReference type="NCBI Taxonomy" id="1073353"/>
    <lineage>
        <taxon>Bacteria</taxon>
        <taxon>Pseudomonadati</taxon>
        <taxon>Campylobacterota</taxon>
        <taxon>Epsilonproteobacteria</taxon>
        <taxon>Campylobacterales</taxon>
        <taxon>Campylobacteraceae</taxon>
        <taxon>Campylobacter</taxon>
    </lineage>
</organism>
<proteinExistence type="predicted"/>
<dbReference type="PROSITE" id="PS51755">
    <property type="entry name" value="OMPR_PHOB"/>
    <property type="match status" value="1"/>
</dbReference>